<evidence type="ECO:0000313" key="3">
    <source>
        <dbReference type="Proteomes" id="UP000792457"/>
    </source>
</evidence>
<accession>A0A8K0JVQ7</accession>
<dbReference type="OrthoDB" id="6774983at2759"/>
<protein>
    <submittedName>
        <fullName evidence="2">Uncharacterized protein</fullName>
    </submittedName>
</protein>
<proteinExistence type="predicted"/>
<name>A0A8K0JVQ7_LADFU</name>
<keyword evidence="3" id="KW-1185">Reference proteome</keyword>
<dbReference type="EMBL" id="KZ308155">
    <property type="protein sequence ID" value="KAG8223209.1"/>
    <property type="molecule type" value="Genomic_DNA"/>
</dbReference>
<evidence type="ECO:0000256" key="1">
    <source>
        <dbReference type="SAM" id="MobiDB-lite"/>
    </source>
</evidence>
<gene>
    <name evidence="2" type="ORF">J437_LFUL003560</name>
</gene>
<feature type="region of interest" description="Disordered" evidence="1">
    <location>
        <begin position="27"/>
        <end position="172"/>
    </location>
</feature>
<reference evidence="2" key="2">
    <citation type="submission" date="2017-10" db="EMBL/GenBank/DDBJ databases">
        <title>Ladona fulva Genome sequencing and assembly.</title>
        <authorList>
            <person name="Murali S."/>
            <person name="Richards S."/>
            <person name="Bandaranaike D."/>
            <person name="Bellair M."/>
            <person name="Blankenburg K."/>
            <person name="Chao H."/>
            <person name="Dinh H."/>
            <person name="Doddapaneni H."/>
            <person name="Dugan-Rocha S."/>
            <person name="Elkadiri S."/>
            <person name="Gnanaolivu R."/>
            <person name="Hernandez B."/>
            <person name="Skinner E."/>
            <person name="Javaid M."/>
            <person name="Lee S."/>
            <person name="Li M."/>
            <person name="Ming W."/>
            <person name="Munidasa M."/>
            <person name="Muniz J."/>
            <person name="Nguyen L."/>
            <person name="Hughes D."/>
            <person name="Osuji N."/>
            <person name="Pu L.-L."/>
            <person name="Puazo M."/>
            <person name="Qu C."/>
            <person name="Quiroz J."/>
            <person name="Raj R."/>
            <person name="Weissenberger G."/>
            <person name="Xin Y."/>
            <person name="Zou X."/>
            <person name="Han Y."/>
            <person name="Worley K."/>
            <person name="Muzny D."/>
            <person name="Gibbs R."/>
        </authorList>
    </citation>
    <scope>NUCLEOTIDE SEQUENCE</scope>
    <source>
        <strain evidence="2">Sampled in the wild</strain>
    </source>
</reference>
<evidence type="ECO:0000313" key="2">
    <source>
        <dbReference type="EMBL" id="KAG8223209.1"/>
    </source>
</evidence>
<dbReference type="Proteomes" id="UP000792457">
    <property type="component" value="Unassembled WGS sequence"/>
</dbReference>
<feature type="compositionally biased region" description="Basic and acidic residues" evidence="1">
    <location>
        <begin position="108"/>
        <end position="128"/>
    </location>
</feature>
<organism evidence="2 3">
    <name type="scientific">Ladona fulva</name>
    <name type="common">Scarce chaser dragonfly</name>
    <name type="synonym">Libellula fulva</name>
    <dbReference type="NCBI Taxonomy" id="123851"/>
    <lineage>
        <taxon>Eukaryota</taxon>
        <taxon>Metazoa</taxon>
        <taxon>Ecdysozoa</taxon>
        <taxon>Arthropoda</taxon>
        <taxon>Hexapoda</taxon>
        <taxon>Insecta</taxon>
        <taxon>Pterygota</taxon>
        <taxon>Palaeoptera</taxon>
        <taxon>Odonata</taxon>
        <taxon>Epiprocta</taxon>
        <taxon>Anisoptera</taxon>
        <taxon>Libelluloidea</taxon>
        <taxon>Libellulidae</taxon>
        <taxon>Ladona</taxon>
    </lineage>
</organism>
<sequence>MSDASTRTHTPEPVKKLMQLQIERLKKEDDEEQWISGEELYTEGSSDEDDTATRIKRKGREERSRMHRKIKDVRERADLVSVKGRHSHKRDTHFSDSHKKSPLSSPSSKEKARHQESTGTENVKKDVIEGAARLAEIETDEGAKADVKEEAGALDEAAGGGDLPEPEISWRPKRGSIKLPSLNYEGRLEMVPNAHTQ</sequence>
<dbReference type="AlphaFoldDB" id="A0A8K0JVQ7"/>
<reference evidence="2" key="1">
    <citation type="submission" date="2013-04" db="EMBL/GenBank/DDBJ databases">
        <authorList>
            <person name="Qu J."/>
            <person name="Murali S.C."/>
            <person name="Bandaranaike D."/>
            <person name="Bellair M."/>
            <person name="Blankenburg K."/>
            <person name="Chao H."/>
            <person name="Dinh H."/>
            <person name="Doddapaneni H."/>
            <person name="Downs B."/>
            <person name="Dugan-Rocha S."/>
            <person name="Elkadiri S."/>
            <person name="Gnanaolivu R.D."/>
            <person name="Hernandez B."/>
            <person name="Javaid M."/>
            <person name="Jayaseelan J.C."/>
            <person name="Lee S."/>
            <person name="Li M."/>
            <person name="Ming W."/>
            <person name="Munidasa M."/>
            <person name="Muniz J."/>
            <person name="Nguyen L."/>
            <person name="Ongeri F."/>
            <person name="Osuji N."/>
            <person name="Pu L.-L."/>
            <person name="Puazo M."/>
            <person name="Qu C."/>
            <person name="Quiroz J."/>
            <person name="Raj R."/>
            <person name="Weissenberger G."/>
            <person name="Xin Y."/>
            <person name="Zou X."/>
            <person name="Han Y."/>
            <person name="Richards S."/>
            <person name="Worley K."/>
            <person name="Muzny D."/>
            <person name="Gibbs R."/>
        </authorList>
    </citation>
    <scope>NUCLEOTIDE SEQUENCE</scope>
    <source>
        <strain evidence="2">Sampled in the wild</strain>
    </source>
</reference>
<feature type="compositionally biased region" description="Basic and acidic residues" evidence="1">
    <location>
        <begin position="141"/>
        <end position="151"/>
    </location>
</feature>
<comment type="caution">
    <text evidence="2">The sequence shown here is derived from an EMBL/GenBank/DDBJ whole genome shotgun (WGS) entry which is preliminary data.</text>
</comment>